<dbReference type="PROSITE" id="PS50184">
    <property type="entry name" value="VWFC_2"/>
    <property type="match status" value="3"/>
</dbReference>
<evidence type="ECO:0000313" key="8">
    <source>
        <dbReference type="Proteomes" id="UP000887013"/>
    </source>
</evidence>
<feature type="compositionally biased region" description="Polar residues" evidence="4">
    <location>
        <begin position="1123"/>
        <end position="1155"/>
    </location>
</feature>
<feature type="region of interest" description="Disordered" evidence="4">
    <location>
        <begin position="676"/>
        <end position="695"/>
    </location>
</feature>
<feature type="compositionally biased region" description="Polar residues" evidence="4">
    <location>
        <begin position="1165"/>
        <end position="1177"/>
    </location>
</feature>
<dbReference type="PANTHER" id="PTHR46698:SF3">
    <property type="entry name" value="TENECTIN ISOFORM 1-RELATED"/>
    <property type="match status" value="1"/>
</dbReference>
<feature type="compositionally biased region" description="Low complexity" evidence="4">
    <location>
        <begin position="627"/>
        <end position="643"/>
    </location>
</feature>
<dbReference type="AlphaFoldDB" id="A0A8X6NPD1"/>
<feature type="chain" id="PRO_5036471945" description="VWFC domain-containing protein" evidence="5">
    <location>
        <begin position="29"/>
        <end position="1233"/>
    </location>
</feature>
<dbReference type="Gene3D" id="2.10.70.10">
    <property type="entry name" value="Complement Module, domain 1"/>
    <property type="match status" value="2"/>
</dbReference>
<evidence type="ECO:0000256" key="5">
    <source>
        <dbReference type="SAM" id="SignalP"/>
    </source>
</evidence>
<evidence type="ECO:0000259" key="6">
    <source>
        <dbReference type="PROSITE" id="PS50184"/>
    </source>
</evidence>
<dbReference type="GO" id="GO:0005576">
    <property type="term" value="C:extracellular region"/>
    <property type="evidence" value="ECO:0007669"/>
    <property type="project" value="UniProtKB-SubCell"/>
</dbReference>
<comment type="subcellular location">
    <subcellularLocation>
        <location evidence="1">Secreted</location>
    </subcellularLocation>
</comment>
<dbReference type="InterPro" id="IPR001007">
    <property type="entry name" value="VWF_dom"/>
</dbReference>
<feature type="domain" description="VWFC" evidence="6">
    <location>
        <begin position="43"/>
        <end position="107"/>
    </location>
</feature>
<evidence type="ECO:0000313" key="7">
    <source>
        <dbReference type="EMBL" id="GFT26951.1"/>
    </source>
</evidence>
<feature type="compositionally biased region" description="Basic and acidic residues" evidence="4">
    <location>
        <begin position="1200"/>
        <end position="1233"/>
    </location>
</feature>
<feature type="region of interest" description="Disordered" evidence="4">
    <location>
        <begin position="1019"/>
        <end position="1039"/>
    </location>
</feature>
<feature type="compositionally biased region" description="Basic and acidic residues" evidence="4">
    <location>
        <begin position="846"/>
        <end position="860"/>
    </location>
</feature>
<evidence type="ECO:0000256" key="2">
    <source>
        <dbReference type="ARBA" id="ARBA00022525"/>
    </source>
</evidence>
<dbReference type="PANTHER" id="PTHR46698">
    <property type="entry name" value="CROSSVEINLESS 2"/>
    <property type="match status" value="1"/>
</dbReference>
<feature type="region of interest" description="Disordered" evidence="4">
    <location>
        <begin position="291"/>
        <end position="320"/>
    </location>
</feature>
<keyword evidence="2" id="KW-0964">Secreted</keyword>
<evidence type="ECO:0000256" key="4">
    <source>
        <dbReference type="SAM" id="MobiDB-lite"/>
    </source>
</evidence>
<feature type="domain" description="VWFC" evidence="6">
    <location>
        <begin position="205"/>
        <end position="268"/>
    </location>
</feature>
<feature type="compositionally biased region" description="Low complexity" evidence="4">
    <location>
        <begin position="555"/>
        <end position="566"/>
    </location>
</feature>
<feature type="region of interest" description="Disordered" evidence="4">
    <location>
        <begin position="846"/>
        <end position="866"/>
    </location>
</feature>
<keyword evidence="8" id="KW-1185">Reference proteome</keyword>
<feature type="region of interest" description="Disordered" evidence="4">
    <location>
        <begin position="552"/>
        <end position="572"/>
    </location>
</feature>
<feature type="domain" description="VWFC" evidence="6">
    <location>
        <begin position="411"/>
        <end position="477"/>
    </location>
</feature>
<evidence type="ECO:0000256" key="3">
    <source>
        <dbReference type="ARBA" id="ARBA00022729"/>
    </source>
</evidence>
<dbReference type="Pfam" id="PF23334">
    <property type="entry name" value="VWC2L_2nd"/>
    <property type="match status" value="1"/>
</dbReference>
<dbReference type="EMBL" id="BMAW01060613">
    <property type="protein sequence ID" value="GFT26951.1"/>
    <property type="molecule type" value="Genomic_DNA"/>
</dbReference>
<evidence type="ECO:0000256" key="1">
    <source>
        <dbReference type="ARBA" id="ARBA00004613"/>
    </source>
</evidence>
<feature type="non-terminal residue" evidence="7">
    <location>
        <position position="1"/>
    </location>
</feature>
<dbReference type="InterPro" id="IPR052424">
    <property type="entry name" value="Kielin_Chordin-BMP_Reg"/>
</dbReference>
<gene>
    <name evidence="7" type="primary">NCL1_05927</name>
    <name evidence="7" type="ORF">NPIL_649091</name>
</gene>
<keyword evidence="3 5" id="KW-0732">Signal</keyword>
<dbReference type="OrthoDB" id="6437926at2759"/>
<dbReference type="Proteomes" id="UP000887013">
    <property type="component" value="Unassembled WGS sequence"/>
</dbReference>
<accession>A0A8X6NPD1</accession>
<proteinExistence type="predicted"/>
<reference evidence="7" key="1">
    <citation type="submission" date="2020-08" db="EMBL/GenBank/DDBJ databases">
        <title>Multicomponent nature underlies the extraordinary mechanical properties of spider dragline silk.</title>
        <authorList>
            <person name="Kono N."/>
            <person name="Nakamura H."/>
            <person name="Mori M."/>
            <person name="Yoshida Y."/>
            <person name="Ohtoshi R."/>
            <person name="Malay A.D."/>
            <person name="Moran D.A.P."/>
            <person name="Tomita M."/>
            <person name="Numata K."/>
            <person name="Arakawa K."/>
        </authorList>
    </citation>
    <scope>NUCLEOTIDE SEQUENCE</scope>
</reference>
<dbReference type="SMART" id="SM00214">
    <property type="entry name" value="VWC"/>
    <property type="match status" value="4"/>
</dbReference>
<feature type="region of interest" description="Disordered" evidence="4">
    <location>
        <begin position="1104"/>
        <end position="1233"/>
    </location>
</feature>
<feature type="signal peptide" evidence="5">
    <location>
        <begin position="1"/>
        <end position="28"/>
    </location>
</feature>
<organism evidence="7 8">
    <name type="scientific">Nephila pilipes</name>
    <name type="common">Giant wood spider</name>
    <name type="synonym">Nephila maculata</name>
    <dbReference type="NCBI Taxonomy" id="299642"/>
    <lineage>
        <taxon>Eukaryota</taxon>
        <taxon>Metazoa</taxon>
        <taxon>Ecdysozoa</taxon>
        <taxon>Arthropoda</taxon>
        <taxon>Chelicerata</taxon>
        <taxon>Arachnida</taxon>
        <taxon>Araneae</taxon>
        <taxon>Araneomorphae</taxon>
        <taxon>Entelegynae</taxon>
        <taxon>Araneoidea</taxon>
        <taxon>Nephilidae</taxon>
        <taxon>Nephila</taxon>
    </lineage>
</organism>
<comment type="caution">
    <text evidence="7">The sequence shown here is derived from an EMBL/GenBank/DDBJ whole genome shotgun (WGS) entry which is preliminary data.</text>
</comment>
<name>A0A8X6NPD1_NEPPI</name>
<sequence length="1233" mass="135362">MGRISLLKAGLITAVPILLAVITPSVQAAPVQETALSRAGNEKGCFYMNEQYPSGERIQTNEPCLNCTCIGNTLMCYLRVCPFVKPMGEKCLQEMHVGDCCPKFWCPEVYPYATTEKPDTEPRGCYLDGRYYDEGARIPMDPLKPCEVCYCIRNTSVCTVQECELKIDGCFPQHKAGSCCPSRYNCTEEAATTIPPGIMEHEDYEGCSVNGVKYKDGELVPSASNCETCYCMKHEVVCAVQECKAPANNCIPGEIEKGQCCPTKYECPPGTDLPDYSTTYASVEDLAKTDHEPATSETTTVHPGIEQDEEISSPYTTTIPPKMKAEVTDKIGETTESSAETFTSSLQTEVSELVTLTLPVENATFITGDLVSRPREPKITEVPEDMFSSVAAAKSTAKPVFYPSRPIPGEGICRHENKTYQSKESVPSSDPCRLNCVCLNSVVQCDLVECVLTPPEFGKNCKVKKLAEECCPKYVCDTPDELNATSEEMITSTITMKDKQHEVTDEFEAEQKTTPFFFETSTEHKELPHDTEEITELPLGLSTLTDRLTSVEANTSSEITTESSISTEREDQTISTFAATSISESTESKYTKVTSDTSSTKLSTSEIASTTTSPTEEITVEDFVPKSSTPSSLETSSSKSTSIFEESSTFSTSNEDEKLKVATTVGITTETKHIDTDKDISSEETTETDAEQTKELPTTPIKEFELTSVTEKSVSSTSTDFTKTTSHLSDEISKTEQTESSVLFSETTLADVEFKEHEVTPSTILKTSVSETLSTAEDISKVGSTITLTQKETQTISPEIKISKGTTQTPHQLATDITAFQKTTATLSEEIKEETSTPIYIITEKEESSSELPDKHDSTTEVRTTSTPIIEESETKLAERPMITTPIESEITLINTTHADFTDKLSSKFTTTVPSKDTTFIVDINKTETTTATLTSEELETKQPIIATMSTTLFAEDVSEKEFFTTSEPKLHTISKTETTVTGGITEVEKITETEVTELPNISSESTETELLVTEQQTSHAFDEELSPESLKTDAKVSTTEKPKIPEFITTVKTPYEESVDVFSQSTQKAETMESQTTHKLTETQEMHEITSVTSEKVITSEFEKTTEGYSTESKTDIEKETASVTESSKTFATEKTQSFDAESVTASSETSDLSKMSEKPTIPSEKSSVSEISTTGIPELTTSKTKETFTSSIEPTFETEEKKESTTPAREEFSEITKVPAEAEEHTDTASP</sequence>
<feature type="compositionally biased region" description="Low complexity" evidence="4">
    <location>
        <begin position="591"/>
        <end position="605"/>
    </location>
</feature>
<protein>
    <recommendedName>
        <fullName evidence="6">VWFC domain-containing protein</fullName>
    </recommendedName>
</protein>
<feature type="region of interest" description="Disordered" evidence="4">
    <location>
        <begin position="585"/>
        <end position="643"/>
    </location>
</feature>
<dbReference type="SUPFAM" id="SSF57603">
    <property type="entry name" value="FnI-like domain"/>
    <property type="match status" value="4"/>
</dbReference>
<feature type="compositionally biased region" description="Polar residues" evidence="4">
    <location>
        <begin position="606"/>
        <end position="616"/>
    </location>
</feature>